<dbReference type="Proteomes" id="UP000225766">
    <property type="component" value="Unassembled WGS sequence"/>
</dbReference>
<dbReference type="Gene3D" id="3.40.50.300">
    <property type="entry name" value="P-loop containing nucleotide triphosphate hydrolases"/>
    <property type="match status" value="1"/>
</dbReference>
<dbReference type="InterPro" id="IPR025669">
    <property type="entry name" value="AAA_dom"/>
</dbReference>
<comment type="caution">
    <text evidence="2">The sequence shown here is derived from an EMBL/GenBank/DDBJ whole genome shotgun (WGS) entry which is preliminary data.</text>
</comment>
<dbReference type="Pfam" id="PF13614">
    <property type="entry name" value="AAA_31"/>
    <property type="match status" value="1"/>
</dbReference>
<evidence type="ECO:0000259" key="1">
    <source>
        <dbReference type="Pfam" id="PF13614"/>
    </source>
</evidence>
<dbReference type="PANTHER" id="PTHR13696:SF99">
    <property type="entry name" value="COBYRINIC ACID AC-DIAMIDE SYNTHASE"/>
    <property type="match status" value="1"/>
</dbReference>
<feature type="domain" description="AAA" evidence="1">
    <location>
        <begin position="1"/>
        <end position="191"/>
    </location>
</feature>
<dbReference type="SUPFAM" id="SSF52540">
    <property type="entry name" value="P-loop containing nucleoside triphosphate hydrolases"/>
    <property type="match status" value="1"/>
</dbReference>
<gene>
    <name evidence="2" type="ORF">COD19_17360</name>
</gene>
<name>A0A2C1LPB6_BACCE</name>
<proteinExistence type="predicted"/>
<sequence length="280" mass="31456">MKVFSFLSIKGGVGKTTLVSNLATELAIRGRKVLLIDLDLQANLSMAFFDPEEYMQHVREGRTIRELYPSVILDNIFKKKDVKLKDLIISPRIVNESMGSFSGSNPIDIVISDLNMINISSESIRPYKLKTALSDLKDVYDVVLIDCPPHIGGLTASAIIASDYYVIPSTPDYLSIMGIQFTLSFIDKLLADYEIKNSELLGVLFNMVRVYGGAPIGKHKEAMLRVSDMGIKTFNNYLPYKPNSFVNIYNTSSTFLDTNETENNLYLTELTYEFMELANL</sequence>
<evidence type="ECO:0000313" key="3">
    <source>
        <dbReference type="Proteomes" id="UP000225766"/>
    </source>
</evidence>
<organism evidence="2 3">
    <name type="scientific">Bacillus cereus</name>
    <dbReference type="NCBI Taxonomy" id="1396"/>
    <lineage>
        <taxon>Bacteria</taxon>
        <taxon>Bacillati</taxon>
        <taxon>Bacillota</taxon>
        <taxon>Bacilli</taxon>
        <taxon>Bacillales</taxon>
        <taxon>Bacillaceae</taxon>
        <taxon>Bacillus</taxon>
        <taxon>Bacillus cereus group</taxon>
    </lineage>
</organism>
<dbReference type="InterPro" id="IPR027417">
    <property type="entry name" value="P-loop_NTPase"/>
</dbReference>
<dbReference type="RefSeq" id="WP_098858631.1">
    <property type="nucleotide sequence ID" value="NZ_NUMG01000023.1"/>
</dbReference>
<dbReference type="CDD" id="cd02042">
    <property type="entry name" value="ParAB_family"/>
    <property type="match status" value="1"/>
</dbReference>
<protein>
    <recommendedName>
        <fullName evidence="1">AAA domain-containing protein</fullName>
    </recommendedName>
</protein>
<dbReference type="InterPro" id="IPR050678">
    <property type="entry name" value="DNA_Partitioning_ATPase"/>
</dbReference>
<evidence type="ECO:0000313" key="2">
    <source>
        <dbReference type="EMBL" id="PGU00114.1"/>
    </source>
</evidence>
<dbReference type="EMBL" id="NUMG01000023">
    <property type="protein sequence ID" value="PGU00114.1"/>
    <property type="molecule type" value="Genomic_DNA"/>
</dbReference>
<dbReference type="PANTHER" id="PTHR13696">
    <property type="entry name" value="P-LOOP CONTAINING NUCLEOSIDE TRIPHOSPHATE HYDROLASE"/>
    <property type="match status" value="1"/>
</dbReference>
<dbReference type="AlphaFoldDB" id="A0A2C1LPB6"/>
<accession>A0A2C1LPB6</accession>
<reference evidence="2 3" key="1">
    <citation type="submission" date="2017-09" db="EMBL/GenBank/DDBJ databases">
        <title>Large-scale bioinformatics analysis of Bacillus genomes uncovers conserved roles of natural products in bacterial physiology.</title>
        <authorList>
            <consortium name="Agbiome Team Llc"/>
            <person name="Bleich R.M."/>
            <person name="Grubbs K.J."/>
            <person name="Santa Maria K.C."/>
            <person name="Allen S.E."/>
            <person name="Farag S."/>
            <person name="Shank E.A."/>
            <person name="Bowers A."/>
        </authorList>
    </citation>
    <scope>NUCLEOTIDE SEQUENCE [LARGE SCALE GENOMIC DNA]</scope>
    <source>
        <strain evidence="2 3">AFS040105</strain>
    </source>
</reference>